<dbReference type="CDD" id="cd02513">
    <property type="entry name" value="CMP-NeuAc_Synthase"/>
    <property type="match status" value="1"/>
</dbReference>
<accession>A0A2S9SNJ7</accession>
<dbReference type="Pfam" id="PF02348">
    <property type="entry name" value="CTP_transf_3"/>
    <property type="match status" value="1"/>
</dbReference>
<protein>
    <submittedName>
        <fullName evidence="1">Cytidyltransferase</fullName>
    </submittedName>
</protein>
<dbReference type="InterPro" id="IPR050793">
    <property type="entry name" value="CMP-NeuNAc_synthase"/>
</dbReference>
<gene>
    <name evidence="1" type="ORF">CJ669_05220</name>
</gene>
<dbReference type="Gene3D" id="3.90.550.10">
    <property type="entry name" value="Spore Coat Polysaccharide Biosynthesis Protein SpsA, Chain A"/>
    <property type="match status" value="1"/>
</dbReference>
<evidence type="ECO:0000313" key="2">
    <source>
        <dbReference type="Proteomes" id="UP000239065"/>
    </source>
</evidence>
<organism evidence="1 2">
    <name type="scientific">Aliarcobacter cryaerophilus</name>
    <dbReference type="NCBI Taxonomy" id="28198"/>
    <lineage>
        <taxon>Bacteria</taxon>
        <taxon>Pseudomonadati</taxon>
        <taxon>Campylobacterota</taxon>
        <taxon>Epsilonproteobacteria</taxon>
        <taxon>Campylobacterales</taxon>
        <taxon>Arcobacteraceae</taxon>
        <taxon>Aliarcobacter</taxon>
    </lineage>
</organism>
<evidence type="ECO:0000313" key="1">
    <source>
        <dbReference type="EMBL" id="PRM88153.1"/>
    </source>
</evidence>
<proteinExistence type="predicted"/>
<dbReference type="GO" id="GO:0008781">
    <property type="term" value="F:N-acylneuraminate cytidylyltransferase activity"/>
    <property type="evidence" value="ECO:0007669"/>
    <property type="project" value="TreeGrafter"/>
</dbReference>
<dbReference type="RefSeq" id="WP_105909013.1">
    <property type="nucleotide sequence ID" value="NZ_NXGJ01000004.1"/>
</dbReference>
<sequence>MSALKVAVIIPARSGSKSLPKKNILPLNGKPMLCYSVAYGLKSEVVSKVVVSTDSEEFADVARSCGADVPFIRPAQYAQDNTRDYPVMRHALDYFESVGEIYDVYVLLRPTSPLRPEGLIEKAIEIFISNPLATSVRSVAKIKEHPYRAWNIKEDGSMSGFIADIEEAYNIPRQELPEVYFQTGDLEAVRRETLFNGSVSGDNVFPLVIDYEDMVDIDHKDDLSKAEERLKI</sequence>
<dbReference type="PANTHER" id="PTHR21485">
    <property type="entry name" value="HAD SUPERFAMILY MEMBERS CMAS AND KDSC"/>
    <property type="match status" value="1"/>
</dbReference>
<dbReference type="PANTHER" id="PTHR21485:SF6">
    <property type="entry name" value="N-ACYLNEURAMINATE CYTIDYLYLTRANSFERASE-RELATED"/>
    <property type="match status" value="1"/>
</dbReference>
<dbReference type="AlphaFoldDB" id="A0A2S9SNJ7"/>
<dbReference type="EMBL" id="NXGJ01000004">
    <property type="protein sequence ID" value="PRM88153.1"/>
    <property type="molecule type" value="Genomic_DNA"/>
</dbReference>
<dbReference type="InterPro" id="IPR029044">
    <property type="entry name" value="Nucleotide-diphossugar_trans"/>
</dbReference>
<keyword evidence="1" id="KW-0808">Transferase</keyword>
<dbReference type="InterPro" id="IPR003329">
    <property type="entry name" value="Cytidylyl_trans"/>
</dbReference>
<reference evidence="1 2" key="1">
    <citation type="submission" date="2017-09" db="EMBL/GenBank/DDBJ databases">
        <title>Reassesment of A. cryaerophilus.</title>
        <authorList>
            <person name="Perez-Cataluna A."/>
            <person name="Collado L."/>
            <person name="Salgado O."/>
            <person name="Lefinanco V."/>
            <person name="Figueras M.J."/>
        </authorList>
    </citation>
    <scope>NUCLEOTIDE SEQUENCE [LARGE SCALE GENOMIC DNA]</scope>
    <source>
        <strain evidence="1 2">LMG 9861</strain>
    </source>
</reference>
<dbReference type="SUPFAM" id="SSF53448">
    <property type="entry name" value="Nucleotide-diphospho-sugar transferases"/>
    <property type="match status" value="1"/>
</dbReference>
<name>A0A2S9SNJ7_9BACT</name>
<comment type="caution">
    <text evidence="1">The sequence shown here is derived from an EMBL/GenBank/DDBJ whole genome shotgun (WGS) entry which is preliminary data.</text>
</comment>
<dbReference type="Proteomes" id="UP000239065">
    <property type="component" value="Unassembled WGS sequence"/>
</dbReference>